<dbReference type="GO" id="GO:0047324">
    <property type="term" value="F:phosphoenolpyruvate-glycerone phosphotransferase activity"/>
    <property type="evidence" value="ECO:0007669"/>
    <property type="project" value="UniProtKB-EC"/>
</dbReference>
<dbReference type="Pfam" id="PF03610">
    <property type="entry name" value="EIIA-man"/>
    <property type="match status" value="1"/>
</dbReference>
<evidence type="ECO:0000256" key="1">
    <source>
        <dbReference type="ARBA" id="ARBA00001113"/>
    </source>
</evidence>
<dbReference type="STRING" id="28230.SAMN05878443_0524"/>
<dbReference type="GO" id="GO:0016020">
    <property type="term" value="C:membrane"/>
    <property type="evidence" value="ECO:0007669"/>
    <property type="project" value="InterPro"/>
</dbReference>
<evidence type="ECO:0000256" key="2">
    <source>
        <dbReference type="ARBA" id="ARBA00002788"/>
    </source>
</evidence>
<accession>A0A1N6FC75</accession>
<reference evidence="8" key="1">
    <citation type="submission" date="2016-11" db="EMBL/GenBank/DDBJ databases">
        <authorList>
            <person name="Varghese N."/>
            <person name="Submissions S."/>
        </authorList>
    </citation>
    <scope>NUCLEOTIDE SEQUENCE [LARGE SCALE GENOMIC DNA]</scope>
    <source>
        <strain evidence="8">313</strain>
    </source>
</reference>
<dbReference type="Gene3D" id="3.40.50.510">
    <property type="entry name" value="Phosphotransferase system, mannose-type IIA component"/>
    <property type="match status" value="1"/>
</dbReference>
<evidence type="ECO:0000259" key="6">
    <source>
        <dbReference type="PROSITE" id="PS51096"/>
    </source>
</evidence>
<dbReference type="EMBL" id="FSRN01000001">
    <property type="protein sequence ID" value="SIN92796.1"/>
    <property type="molecule type" value="Genomic_DNA"/>
</dbReference>
<dbReference type="eggNOG" id="COG3412">
    <property type="taxonomic scope" value="Bacteria"/>
</dbReference>
<dbReference type="InterPro" id="IPR004701">
    <property type="entry name" value="PTS_EIIA_man-typ"/>
</dbReference>
<evidence type="ECO:0000256" key="4">
    <source>
        <dbReference type="ARBA" id="ARBA00022679"/>
    </source>
</evidence>
<keyword evidence="7" id="KW-0418">Kinase</keyword>
<dbReference type="InterPro" id="IPR036662">
    <property type="entry name" value="PTS_EIIA_man-typ_sf"/>
</dbReference>
<dbReference type="PANTHER" id="PTHR38594">
    <property type="entry name" value="PEP-DEPENDENT DIHYDROXYACETONE KINASE, PHOSPHORYL DONOR SUBUNIT DHAM"/>
    <property type="match status" value="1"/>
</dbReference>
<dbReference type="InterPro" id="IPR012844">
    <property type="entry name" value="DhaM_N"/>
</dbReference>
<keyword evidence="8" id="KW-1185">Reference proteome</keyword>
<sequence>MNKEYGVLLVSHVADIADGLAKLIGEVAKDVTIKSAGGTPEGGIGTSFDKIEEALSSFEEKTVLAFYDLGSAKMNLELAIETSDKTVRLYDTAFVESAYTAAALLQAEAPIEAIEEQLSALEIK</sequence>
<evidence type="ECO:0000313" key="8">
    <source>
        <dbReference type="Proteomes" id="UP000184758"/>
    </source>
</evidence>
<dbReference type="PROSITE" id="PS51096">
    <property type="entry name" value="PTS_EIIA_TYPE_4"/>
    <property type="match status" value="1"/>
</dbReference>
<evidence type="ECO:0000256" key="3">
    <source>
        <dbReference type="ARBA" id="ARBA00012095"/>
    </source>
</evidence>
<comment type="function">
    <text evidence="2">Component of the dihydroxyacetone kinase complex, which is responsible for the phosphoenolpyruvate (PEP)-dependent phosphorylation of dihydroxyacetone. DhaM serves as the phosphoryl donor. Is phosphorylated by phosphoenolpyruvate in an EI- and HPr-dependent reaction, and a phosphorelay system on histidine residues finally leads to phosphoryl transfer to DhaL and dihydroxyacetone.</text>
</comment>
<dbReference type="Proteomes" id="UP000184758">
    <property type="component" value="Unassembled WGS sequence"/>
</dbReference>
<evidence type="ECO:0000256" key="5">
    <source>
        <dbReference type="ARBA" id="ARBA00046577"/>
    </source>
</evidence>
<evidence type="ECO:0000313" key="7">
    <source>
        <dbReference type="EMBL" id="SIN92796.1"/>
    </source>
</evidence>
<dbReference type="SUPFAM" id="SSF53062">
    <property type="entry name" value="PTS system fructose IIA component-like"/>
    <property type="match status" value="1"/>
</dbReference>
<organism evidence="7 8">
    <name type="scientific">Carnobacterium alterfunditum</name>
    <dbReference type="NCBI Taxonomy" id="28230"/>
    <lineage>
        <taxon>Bacteria</taxon>
        <taxon>Bacillati</taxon>
        <taxon>Bacillota</taxon>
        <taxon>Bacilli</taxon>
        <taxon>Lactobacillales</taxon>
        <taxon>Carnobacteriaceae</taxon>
        <taxon>Carnobacterium</taxon>
    </lineage>
</organism>
<proteinExistence type="predicted"/>
<dbReference type="GO" id="GO:0009401">
    <property type="term" value="P:phosphoenolpyruvate-dependent sugar phosphotransferase system"/>
    <property type="evidence" value="ECO:0007669"/>
    <property type="project" value="InterPro"/>
</dbReference>
<protein>
    <recommendedName>
        <fullName evidence="3">phosphoenolpyruvate--glycerone phosphotransferase</fullName>
        <ecNumber evidence="3">2.7.1.121</ecNumber>
    </recommendedName>
</protein>
<feature type="domain" description="PTS EIIA type-4" evidence="6">
    <location>
        <begin position="4"/>
        <end position="124"/>
    </location>
</feature>
<dbReference type="InterPro" id="IPR039643">
    <property type="entry name" value="DhaM"/>
</dbReference>
<comment type="catalytic activity">
    <reaction evidence="1">
        <text>dihydroxyacetone + phosphoenolpyruvate = dihydroxyacetone phosphate + pyruvate</text>
        <dbReference type="Rhea" id="RHEA:18381"/>
        <dbReference type="ChEBI" id="CHEBI:15361"/>
        <dbReference type="ChEBI" id="CHEBI:16016"/>
        <dbReference type="ChEBI" id="CHEBI:57642"/>
        <dbReference type="ChEBI" id="CHEBI:58702"/>
        <dbReference type="EC" id="2.7.1.121"/>
    </reaction>
</comment>
<dbReference type="NCBIfam" id="TIGR02364">
    <property type="entry name" value="dha_pts"/>
    <property type="match status" value="1"/>
</dbReference>
<dbReference type="PANTHER" id="PTHR38594:SF1">
    <property type="entry name" value="PEP-DEPENDENT DIHYDROXYACETONE KINASE, PHOSPHORYL DONOR SUBUNIT DHAM"/>
    <property type="match status" value="1"/>
</dbReference>
<dbReference type="GO" id="GO:0019563">
    <property type="term" value="P:glycerol catabolic process"/>
    <property type="evidence" value="ECO:0007669"/>
    <property type="project" value="InterPro"/>
</dbReference>
<name>A0A1N6FC75_9LACT</name>
<gene>
    <name evidence="7" type="ORF">SAMN05878443_0524</name>
</gene>
<comment type="subunit">
    <text evidence="5">Homodimer. The dihydroxyacetone kinase complex is composed of a homodimer of DhaM, a homodimer of DhaK and the subunit DhaL.</text>
</comment>
<dbReference type="EC" id="2.7.1.121" evidence="3"/>
<keyword evidence="4" id="KW-0808">Transferase</keyword>
<dbReference type="AlphaFoldDB" id="A0A1N6FC75"/>